<proteinExistence type="predicted"/>
<protein>
    <submittedName>
        <fullName evidence="1">Uncharacterized protein</fullName>
    </submittedName>
</protein>
<dbReference type="Proteomes" id="UP000323000">
    <property type="component" value="Chromosome 9"/>
</dbReference>
<dbReference type="AlphaFoldDB" id="A0A5C7HFE3"/>
<dbReference type="EMBL" id="VAHF01000009">
    <property type="protein sequence ID" value="TXG55182.1"/>
    <property type="molecule type" value="Genomic_DNA"/>
</dbReference>
<gene>
    <name evidence="1" type="ORF">EZV62_020438</name>
</gene>
<sequence>MIFLINPSQLRMLPQYRVSLSAQEGVVTNLFGILKNLGTSMLKVVIRWLEAWGSRRVPLMWIPVSVLIGGEGFFSVSIRLSMEEWEYMEHYGPVYVQFAHSIGLWRLINCCLSTGGPILDPQTQKCLIVIPPWPKCCAKLLLKCSNGATYKARGSFPTCDSDVRTQWNSVSTKQDLVDFFKANKIELLVFGGTDYMGLRLV</sequence>
<keyword evidence="2" id="KW-1185">Reference proteome</keyword>
<reference evidence="2" key="1">
    <citation type="journal article" date="2019" name="Gigascience">
        <title>De novo genome assembly of the endangered Acer yangbiense, a plant species with extremely small populations endemic to Yunnan Province, China.</title>
        <authorList>
            <person name="Yang J."/>
            <person name="Wariss H.M."/>
            <person name="Tao L."/>
            <person name="Zhang R."/>
            <person name="Yun Q."/>
            <person name="Hollingsworth P."/>
            <person name="Dao Z."/>
            <person name="Luo G."/>
            <person name="Guo H."/>
            <person name="Ma Y."/>
            <person name="Sun W."/>
        </authorList>
    </citation>
    <scope>NUCLEOTIDE SEQUENCE [LARGE SCALE GENOMIC DNA]</scope>
    <source>
        <strain evidence="2">cv. Malutang</strain>
    </source>
</reference>
<comment type="caution">
    <text evidence="1">The sequence shown here is derived from an EMBL/GenBank/DDBJ whole genome shotgun (WGS) entry which is preliminary data.</text>
</comment>
<evidence type="ECO:0000313" key="2">
    <source>
        <dbReference type="Proteomes" id="UP000323000"/>
    </source>
</evidence>
<evidence type="ECO:0000313" key="1">
    <source>
        <dbReference type="EMBL" id="TXG55182.1"/>
    </source>
</evidence>
<organism evidence="1 2">
    <name type="scientific">Acer yangbiense</name>
    <dbReference type="NCBI Taxonomy" id="1000413"/>
    <lineage>
        <taxon>Eukaryota</taxon>
        <taxon>Viridiplantae</taxon>
        <taxon>Streptophyta</taxon>
        <taxon>Embryophyta</taxon>
        <taxon>Tracheophyta</taxon>
        <taxon>Spermatophyta</taxon>
        <taxon>Magnoliopsida</taxon>
        <taxon>eudicotyledons</taxon>
        <taxon>Gunneridae</taxon>
        <taxon>Pentapetalae</taxon>
        <taxon>rosids</taxon>
        <taxon>malvids</taxon>
        <taxon>Sapindales</taxon>
        <taxon>Sapindaceae</taxon>
        <taxon>Hippocastanoideae</taxon>
        <taxon>Acereae</taxon>
        <taxon>Acer</taxon>
    </lineage>
</organism>
<name>A0A5C7HFE3_9ROSI</name>
<accession>A0A5C7HFE3</accession>